<dbReference type="GO" id="GO:0016758">
    <property type="term" value="F:hexosyltransferase activity"/>
    <property type="evidence" value="ECO:0007669"/>
    <property type="project" value="UniProtKB-ARBA"/>
</dbReference>
<evidence type="ECO:0000259" key="1">
    <source>
        <dbReference type="Pfam" id="PF00535"/>
    </source>
</evidence>
<dbReference type="PANTHER" id="PTHR22916">
    <property type="entry name" value="GLYCOSYLTRANSFERASE"/>
    <property type="match status" value="1"/>
</dbReference>
<dbReference type="Proteomes" id="UP000029538">
    <property type="component" value="Unassembled WGS sequence"/>
</dbReference>
<name>A0A096ASF6_9BACT</name>
<dbReference type="CDD" id="cd06433">
    <property type="entry name" value="GT_2_WfgS_like"/>
    <property type="match status" value="1"/>
</dbReference>
<keyword evidence="2" id="KW-0808">Transferase</keyword>
<reference evidence="2 3" key="1">
    <citation type="submission" date="2014-07" db="EMBL/GenBank/DDBJ databases">
        <authorList>
            <person name="McCorrison J."/>
            <person name="Sanka R."/>
            <person name="Torralba M."/>
            <person name="Gillis M."/>
            <person name="Haft D.H."/>
            <person name="Methe B."/>
            <person name="Sutton G."/>
            <person name="Nelson K.E."/>
        </authorList>
    </citation>
    <scope>NUCLEOTIDE SEQUENCE [LARGE SCALE GENOMIC DNA]</scope>
    <source>
        <strain evidence="2 3">DNF00882</strain>
    </source>
</reference>
<proteinExistence type="predicted"/>
<dbReference type="PANTHER" id="PTHR22916:SF3">
    <property type="entry name" value="UDP-GLCNAC:BETAGAL BETA-1,3-N-ACETYLGLUCOSAMINYLTRANSFERASE-LIKE PROTEIN 1"/>
    <property type="match status" value="1"/>
</dbReference>
<dbReference type="RefSeq" id="WP_036882831.1">
    <property type="nucleotide sequence ID" value="NZ_JRNR01000031.1"/>
</dbReference>
<protein>
    <submittedName>
        <fullName evidence="2">Glycosyl transferase family 2</fullName>
    </submittedName>
</protein>
<dbReference type="Pfam" id="PF00535">
    <property type="entry name" value="Glycos_transf_2"/>
    <property type="match status" value="1"/>
</dbReference>
<organism evidence="2 3">
    <name type="scientific">Prevotella disiens DNF00882</name>
    <dbReference type="NCBI Taxonomy" id="1401075"/>
    <lineage>
        <taxon>Bacteria</taxon>
        <taxon>Pseudomonadati</taxon>
        <taxon>Bacteroidota</taxon>
        <taxon>Bacteroidia</taxon>
        <taxon>Bacteroidales</taxon>
        <taxon>Prevotellaceae</taxon>
        <taxon>Prevotella</taxon>
    </lineage>
</organism>
<dbReference type="EMBL" id="JRNR01000031">
    <property type="protein sequence ID" value="KGF49680.1"/>
    <property type="molecule type" value="Genomic_DNA"/>
</dbReference>
<feature type="domain" description="Glycosyltransferase 2-like" evidence="1">
    <location>
        <begin position="5"/>
        <end position="165"/>
    </location>
</feature>
<dbReference type="AlphaFoldDB" id="A0A096ASF6"/>
<comment type="caution">
    <text evidence="2">The sequence shown here is derived from an EMBL/GenBank/DDBJ whole genome shotgun (WGS) entry which is preliminary data.</text>
</comment>
<dbReference type="Gene3D" id="3.90.550.10">
    <property type="entry name" value="Spore Coat Polysaccharide Biosynthesis Protein SpsA, Chain A"/>
    <property type="match status" value="1"/>
</dbReference>
<dbReference type="SUPFAM" id="SSF53448">
    <property type="entry name" value="Nucleotide-diphospho-sugar transferases"/>
    <property type="match status" value="1"/>
</dbReference>
<evidence type="ECO:0000313" key="3">
    <source>
        <dbReference type="Proteomes" id="UP000029538"/>
    </source>
</evidence>
<sequence length="260" mass="29414">MITFSVVTITYNAAAVLQPTLDSVLSQTFPNIEHIIVDGASKDNTVIIAEAYKELSDNAENGHKVHIKSEPDRGLYDAMNKGLVRSKGDYVVFLNAGDRFPEADTLEKVALTAEVGDGEDLPVVVFGDTDIVDSEGKFLYHRRLQLPESLTWRSFSGGMLVCHQAFYARLDIARKIPYDLHYRYSADVDWCIKVMKEGEKQGLLLRNVHAVVALYMEEGQTTKHHRASLCERFNVMCHHYGVLPTIGKHIWFVIRKFLKK</sequence>
<evidence type="ECO:0000313" key="2">
    <source>
        <dbReference type="EMBL" id="KGF49680.1"/>
    </source>
</evidence>
<gene>
    <name evidence="2" type="ORF">HMPREF0654_04290</name>
</gene>
<accession>A0A096ASF6</accession>
<dbReference type="InterPro" id="IPR001173">
    <property type="entry name" value="Glyco_trans_2-like"/>
</dbReference>
<dbReference type="InterPro" id="IPR029044">
    <property type="entry name" value="Nucleotide-diphossugar_trans"/>
</dbReference>